<reference evidence="2 3" key="1">
    <citation type="submission" date="2019-10" db="EMBL/GenBank/DDBJ databases">
        <authorList>
            <person name="Wolf R A."/>
        </authorList>
    </citation>
    <scope>NUCLEOTIDE SEQUENCE [LARGE SCALE GENOMIC DNA]</scope>
    <source>
        <strain evidence="2">Collinsella_aerofaciens_AK_138A</strain>
    </source>
</reference>
<evidence type="ECO:0000256" key="1">
    <source>
        <dbReference type="SAM" id="MobiDB-lite"/>
    </source>
</evidence>
<evidence type="ECO:0000313" key="2">
    <source>
        <dbReference type="EMBL" id="VWM01357.1"/>
    </source>
</evidence>
<feature type="region of interest" description="Disordered" evidence="1">
    <location>
        <begin position="47"/>
        <end position="111"/>
    </location>
</feature>
<organism evidence="2 3">
    <name type="scientific">Collinsella aerofaciens</name>
    <dbReference type="NCBI Taxonomy" id="74426"/>
    <lineage>
        <taxon>Bacteria</taxon>
        <taxon>Bacillati</taxon>
        <taxon>Actinomycetota</taxon>
        <taxon>Coriobacteriia</taxon>
        <taxon>Coriobacteriales</taxon>
        <taxon>Coriobacteriaceae</taxon>
        <taxon>Collinsella</taxon>
    </lineage>
</organism>
<sequence>MRTVPMMVEVSQRSWGFGQDASRAWSAQWGIMSQEIAAQVPSASFTAATRAYEPDETSGPGRADVSPAATAEETDVWALASASSPMSEKRTLPEAESRATRYAVESESGSR</sequence>
<proteinExistence type="predicted"/>
<feature type="compositionally biased region" description="Basic and acidic residues" evidence="1">
    <location>
        <begin position="87"/>
        <end position="99"/>
    </location>
</feature>
<name>A0A5K1JB88_9ACTN</name>
<accession>A0A5K1JB88</accession>
<dbReference type="EMBL" id="CABWIH010000048">
    <property type="protein sequence ID" value="VWM01357.1"/>
    <property type="molecule type" value="Genomic_DNA"/>
</dbReference>
<dbReference type="Proteomes" id="UP000330807">
    <property type="component" value="Unassembled WGS sequence"/>
</dbReference>
<evidence type="ECO:0000313" key="3">
    <source>
        <dbReference type="Proteomes" id="UP000330807"/>
    </source>
</evidence>
<protein>
    <submittedName>
        <fullName evidence="2">Uncharacterized protein</fullName>
    </submittedName>
</protein>
<gene>
    <name evidence="2" type="ORF">LMKDKBCB_02171</name>
</gene>
<dbReference type="AlphaFoldDB" id="A0A5K1JB88"/>